<sequence>MEPAAKKIKVEDEPDWFDLPYEMRRIIIDYLDIQTKVRFARCSKDCYEEVQLTKYFMYKLTISGSENYTLFHLNNIWSGYKFAISKGAPDPILWDPKRKTIRVKTTEELHQLLLLFFRALMKISRNGLEILEIYKYNFPYNETNVKMLKNLRGIDIYPNLDDNIDPIRCGFIDFEQVCSFDFTVGCPILTIDQIFKIKNARMIFIGYENGEAIDINQLVNRILDGELNGNCEIMRLKPKQSLDTIPGIFARREKSSGYSQYLVKRKDKMILVKNNPLTIDIHTKICPYGINYREWTIL</sequence>
<organism evidence="2 3">
    <name type="scientific">Caenorhabditis angaria</name>
    <dbReference type="NCBI Taxonomy" id="860376"/>
    <lineage>
        <taxon>Eukaryota</taxon>
        <taxon>Metazoa</taxon>
        <taxon>Ecdysozoa</taxon>
        <taxon>Nematoda</taxon>
        <taxon>Chromadorea</taxon>
        <taxon>Rhabditida</taxon>
        <taxon>Rhabditina</taxon>
        <taxon>Rhabditomorpha</taxon>
        <taxon>Rhabditoidea</taxon>
        <taxon>Rhabditidae</taxon>
        <taxon>Peloderinae</taxon>
        <taxon>Caenorhabditis</taxon>
    </lineage>
</organism>
<dbReference type="Proteomes" id="UP001152747">
    <property type="component" value="Unassembled WGS sequence"/>
</dbReference>
<gene>
    <name evidence="2" type="ORF">CAMP_LOCUS2538</name>
</gene>
<reference evidence="2" key="1">
    <citation type="submission" date="2022-11" db="EMBL/GenBank/DDBJ databases">
        <authorList>
            <person name="Kikuchi T."/>
        </authorList>
    </citation>
    <scope>NUCLEOTIDE SEQUENCE</scope>
    <source>
        <strain evidence="2">PS1010</strain>
    </source>
</reference>
<dbReference type="AlphaFoldDB" id="A0A9P1I8A1"/>
<protein>
    <recommendedName>
        <fullName evidence="1">F-box domain-containing protein</fullName>
    </recommendedName>
</protein>
<dbReference type="InterPro" id="IPR001810">
    <property type="entry name" value="F-box_dom"/>
</dbReference>
<evidence type="ECO:0000313" key="3">
    <source>
        <dbReference type="Proteomes" id="UP001152747"/>
    </source>
</evidence>
<evidence type="ECO:0000259" key="1">
    <source>
        <dbReference type="Pfam" id="PF00646"/>
    </source>
</evidence>
<name>A0A9P1I8A1_9PELO</name>
<keyword evidence="3" id="KW-1185">Reference proteome</keyword>
<evidence type="ECO:0000313" key="2">
    <source>
        <dbReference type="EMBL" id="CAI5439901.1"/>
    </source>
</evidence>
<feature type="domain" description="F-box" evidence="1">
    <location>
        <begin position="16"/>
        <end position="47"/>
    </location>
</feature>
<comment type="caution">
    <text evidence="2">The sequence shown here is derived from an EMBL/GenBank/DDBJ whole genome shotgun (WGS) entry which is preliminary data.</text>
</comment>
<dbReference type="Pfam" id="PF00646">
    <property type="entry name" value="F-box"/>
    <property type="match status" value="1"/>
</dbReference>
<dbReference type="EMBL" id="CANHGI010000001">
    <property type="protein sequence ID" value="CAI5439901.1"/>
    <property type="molecule type" value="Genomic_DNA"/>
</dbReference>
<proteinExistence type="predicted"/>
<accession>A0A9P1I8A1</accession>